<gene>
    <name evidence="1" type="ORF">HAX54_038541</name>
</gene>
<proteinExistence type="predicted"/>
<reference evidence="1 2" key="1">
    <citation type="journal article" date="2021" name="BMC Genomics">
        <title>Datura genome reveals duplications of psychoactive alkaloid biosynthetic genes and high mutation rate following tissue culture.</title>
        <authorList>
            <person name="Rajewski A."/>
            <person name="Carter-House D."/>
            <person name="Stajich J."/>
            <person name="Litt A."/>
        </authorList>
    </citation>
    <scope>NUCLEOTIDE SEQUENCE [LARGE SCALE GENOMIC DNA]</scope>
    <source>
        <strain evidence="1">AR-01</strain>
    </source>
</reference>
<sequence length="79" mass="8742">MERPLLCMDGGGNFLTLDRLGSILPDPIRRDAEPTEGLLVCVADPIANFFPDFNLLKFSQVCVAKLNMPLLLRIVELNA</sequence>
<organism evidence="1 2">
    <name type="scientific">Datura stramonium</name>
    <name type="common">Jimsonweed</name>
    <name type="synonym">Common thornapple</name>
    <dbReference type="NCBI Taxonomy" id="4076"/>
    <lineage>
        <taxon>Eukaryota</taxon>
        <taxon>Viridiplantae</taxon>
        <taxon>Streptophyta</taxon>
        <taxon>Embryophyta</taxon>
        <taxon>Tracheophyta</taxon>
        <taxon>Spermatophyta</taxon>
        <taxon>Magnoliopsida</taxon>
        <taxon>eudicotyledons</taxon>
        <taxon>Gunneridae</taxon>
        <taxon>Pentapetalae</taxon>
        <taxon>asterids</taxon>
        <taxon>lamiids</taxon>
        <taxon>Solanales</taxon>
        <taxon>Solanaceae</taxon>
        <taxon>Solanoideae</taxon>
        <taxon>Datureae</taxon>
        <taxon>Datura</taxon>
    </lineage>
</organism>
<evidence type="ECO:0000313" key="2">
    <source>
        <dbReference type="Proteomes" id="UP000823775"/>
    </source>
</evidence>
<dbReference type="Proteomes" id="UP000823775">
    <property type="component" value="Unassembled WGS sequence"/>
</dbReference>
<comment type="caution">
    <text evidence="1">The sequence shown here is derived from an EMBL/GenBank/DDBJ whole genome shotgun (WGS) entry which is preliminary data.</text>
</comment>
<accession>A0ABS8VKP2</accession>
<name>A0ABS8VKP2_DATST</name>
<protein>
    <submittedName>
        <fullName evidence="1">Uncharacterized protein</fullName>
    </submittedName>
</protein>
<keyword evidence="2" id="KW-1185">Reference proteome</keyword>
<evidence type="ECO:0000313" key="1">
    <source>
        <dbReference type="EMBL" id="MCE0481126.1"/>
    </source>
</evidence>
<dbReference type="EMBL" id="JACEIK010005268">
    <property type="protein sequence ID" value="MCE0481126.1"/>
    <property type="molecule type" value="Genomic_DNA"/>
</dbReference>